<comment type="caution">
    <text evidence="1">The sequence shown here is derived from an EMBL/GenBank/DDBJ whole genome shotgun (WGS) entry which is preliminary data.</text>
</comment>
<accession>A0A9D2KDS9</accession>
<dbReference type="EMBL" id="DXAQ01000155">
    <property type="protein sequence ID" value="HIZ90353.1"/>
    <property type="molecule type" value="Genomic_DNA"/>
</dbReference>
<dbReference type="AlphaFoldDB" id="A0A9D2KDS9"/>
<name>A0A9D2KDS9_9BACT</name>
<gene>
    <name evidence="1" type="ORF">H9804_10440</name>
</gene>
<organism evidence="1 2">
    <name type="scientific">Candidatus Mucispirillum faecigallinarum</name>
    <dbReference type="NCBI Taxonomy" id="2838699"/>
    <lineage>
        <taxon>Bacteria</taxon>
        <taxon>Pseudomonadati</taxon>
        <taxon>Deferribacterota</taxon>
        <taxon>Deferribacteres</taxon>
        <taxon>Deferribacterales</taxon>
        <taxon>Mucispirillaceae</taxon>
        <taxon>Mucispirillum</taxon>
    </lineage>
</organism>
<reference evidence="1" key="1">
    <citation type="journal article" date="2021" name="PeerJ">
        <title>Extensive microbial diversity within the chicken gut microbiome revealed by metagenomics and culture.</title>
        <authorList>
            <person name="Gilroy R."/>
            <person name="Ravi A."/>
            <person name="Getino M."/>
            <person name="Pursley I."/>
            <person name="Horton D.L."/>
            <person name="Alikhan N.F."/>
            <person name="Baker D."/>
            <person name="Gharbi K."/>
            <person name="Hall N."/>
            <person name="Watson M."/>
            <person name="Adriaenssens E.M."/>
            <person name="Foster-Nyarko E."/>
            <person name="Jarju S."/>
            <person name="Secka A."/>
            <person name="Antonio M."/>
            <person name="Oren A."/>
            <person name="Chaudhuri R.R."/>
            <person name="La Ragione R."/>
            <person name="Hildebrand F."/>
            <person name="Pallen M.J."/>
        </authorList>
    </citation>
    <scope>NUCLEOTIDE SEQUENCE</scope>
    <source>
        <strain evidence="1">ChiW4-1371</strain>
    </source>
</reference>
<proteinExistence type="predicted"/>
<reference evidence="1" key="2">
    <citation type="submission" date="2021-04" db="EMBL/GenBank/DDBJ databases">
        <authorList>
            <person name="Gilroy R."/>
        </authorList>
    </citation>
    <scope>NUCLEOTIDE SEQUENCE</scope>
    <source>
        <strain evidence="1">ChiW4-1371</strain>
    </source>
</reference>
<evidence type="ECO:0000313" key="1">
    <source>
        <dbReference type="EMBL" id="HIZ90353.1"/>
    </source>
</evidence>
<sequence>MGELIKRLEQAQPINDEKANKLAEWIREHQEDLLYLIKQGYQIRKIQTEAMLDLGDKYPHDINFETALCFSLLQLEAVKKEMPKDYIVNIPVVDTVEDLERVEKQKIQAEIEPFKVGSKKYYYAKYVLDNKENEVIKLSASKKGVQEYLYKKRDKTFDAYGNPVGLDIIEIRYATQDELKKMGIIDAGENK</sequence>
<evidence type="ECO:0000313" key="2">
    <source>
        <dbReference type="Proteomes" id="UP000824176"/>
    </source>
</evidence>
<protein>
    <submittedName>
        <fullName evidence="1">Uncharacterized protein</fullName>
    </submittedName>
</protein>
<dbReference type="Proteomes" id="UP000824176">
    <property type="component" value="Unassembled WGS sequence"/>
</dbReference>